<keyword evidence="1" id="KW-1133">Transmembrane helix</keyword>
<dbReference type="EMBL" id="FYAJ01000001">
    <property type="protein sequence ID" value="SMY33547.1"/>
    <property type="molecule type" value="Genomic_DNA"/>
</dbReference>
<gene>
    <name evidence="2" type="ORF">PAND9192_01053</name>
</gene>
<evidence type="ECO:0000313" key="2">
    <source>
        <dbReference type="EMBL" id="SMY33547.1"/>
    </source>
</evidence>
<feature type="transmembrane region" description="Helical" evidence="1">
    <location>
        <begin position="40"/>
        <end position="61"/>
    </location>
</feature>
<name>A0A1Y6MAF1_9GAMM</name>
<keyword evidence="3" id="KW-1185">Reference proteome</keyword>
<evidence type="ECO:0000256" key="1">
    <source>
        <dbReference type="SAM" id="Phobius"/>
    </source>
</evidence>
<keyword evidence="1" id="KW-0472">Membrane</keyword>
<evidence type="ECO:0000313" key="3">
    <source>
        <dbReference type="Proteomes" id="UP000195719"/>
    </source>
</evidence>
<sequence length="71" mass="8300">MGVKNILIPGRRQRIRSEVNLTASRISYENSCRNLKYAKITFWITLFVVIIKICIFVKTTFFTSSFFSAIF</sequence>
<organism evidence="2 3">
    <name type="scientific">Photobacterium andalusiense</name>
    <dbReference type="NCBI Taxonomy" id="2204296"/>
    <lineage>
        <taxon>Bacteria</taxon>
        <taxon>Pseudomonadati</taxon>
        <taxon>Pseudomonadota</taxon>
        <taxon>Gammaproteobacteria</taxon>
        <taxon>Vibrionales</taxon>
        <taxon>Vibrionaceae</taxon>
        <taxon>Photobacterium</taxon>
    </lineage>
</organism>
<keyword evidence="1" id="KW-0812">Transmembrane</keyword>
<reference evidence="3" key="1">
    <citation type="submission" date="2017-06" db="EMBL/GenBank/DDBJ databases">
        <authorList>
            <person name="Rodrigo-Torres L."/>
            <person name="Arahal R.D."/>
            <person name="Lucena T."/>
        </authorList>
    </citation>
    <scope>NUCLEOTIDE SEQUENCE [LARGE SCALE GENOMIC DNA]</scope>
    <source>
        <strain evidence="3">CECT 9192</strain>
    </source>
</reference>
<dbReference type="Proteomes" id="UP000195719">
    <property type="component" value="Unassembled WGS sequence"/>
</dbReference>
<protein>
    <submittedName>
        <fullName evidence="2">Uncharacterized protein</fullName>
    </submittedName>
</protein>
<accession>A0A1Y6MAF1</accession>
<dbReference type="AlphaFoldDB" id="A0A1Y6MAF1"/>
<proteinExistence type="predicted"/>